<gene>
    <name evidence="2" type="ORF">CYNAS_LOCUS13054</name>
</gene>
<organism evidence="2 3">
    <name type="scientific">Cylicocyclus nassatus</name>
    <name type="common">Nematode worm</name>
    <dbReference type="NCBI Taxonomy" id="53992"/>
    <lineage>
        <taxon>Eukaryota</taxon>
        <taxon>Metazoa</taxon>
        <taxon>Ecdysozoa</taxon>
        <taxon>Nematoda</taxon>
        <taxon>Chromadorea</taxon>
        <taxon>Rhabditida</taxon>
        <taxon>Rhabditina</taxon>
        <taxon>Rhabditomorpha</taxon>
        <taxon>Strongyloidea</taxon>
        <taxon>Strongylidae</taxon>
        <taxon>Cylicocyclus</taxon>
    </lineage>
</organism>
<dbReference type="EMBL" id="CATQJL010000305">
    <property type="protein sequence ID" value="CAJ0601071.1"/>
    <property type="molecule type" value="Genomic_DNA"/>
</dbReference>
<evidence type="ECO:0000256" key="1">
    <source>
        <dbReference type="SAM" id="MobiDB-lite"/>
    </source>
</evidence>
<protein>
    <submittedName>
        <fullName evidence="2">Uncharacterized protein</fullName>
    </submittedName>
</protein>
<comment type="caution">
    <text evidence="2">The sequence shown here is derived from an EMBL/GenBank/DDBJ whole genome shotgun (WGS) entry which is preliminary data.</text>
</comment>
<evidence type="ECO:0000313" key="3">
    <source>
        <dbReference type="Proteomes" id="UP001176961"/>
    </source>
</evidence>
<proteinExistence type="predicted"/>
<feature type="region of interest" description="Disordered" evidence="1">
    <location>
        <begin position="1"/>
        <end position="29"/>
    </location>
</feature>
<reference evidence="2" key="1">
    <citation type="submission" date="2023-07" db="EMBL/GenBank/DDBJ databases">
        <authorList>
            <consortium name="CYATHOMIX"/>
        </authorList>
    </citation>
    <scope>NUCLEOTIDE SEQUENCE</scope>
    <source>
        <strain evidence="2">N/A</strain>
    </source>
</reference>
<accession>A0AA36M7F8</accession>
<name>A0AA36M7F8_CYLNA</name>
<dbReference type="AlphaFoldDB" id="A0AA36M7F8"/>
<evidence type="ECO:0000313" key="2">
    <source>
        <dbReference type="EMBL" id="CAJ0601071.1"/>
    </source>
</evidence>
<keyword evidence="3" id="KW-1185">Reference proteome</keyword>
<sequence>MEVTEVEVHRRPRDVEDDDGAVRSDSPPIVIGGGQVAHEETTSVNPLAPQTATARQAAGEDPGFKRAWVGQSKKGMSILYRLVMKKQRGQGVRHLRVEINARSK</sequence>
<dbReference type="Proteomes" id="UP001176961">
    <property type="component" value="Unassembled WGS sequence"/>
</dbReference>